<sequence>MATDAAAPRWRARPHGVRLHQVVATQAAAVPVLISAAVGGPILLVAAAGAIALLLATWLRVRERWAYEWLAIGLRFIARRRTAATVLQVATQGTRLSSTDLPGGPAAVLADDSGLTMLLELGDPAALLAEARTELPAPWELLSDDGRARPPGRVQLLLTGVPAPAGTLGSGPVAGSYRMLTEGRALGHARAMLAVRVLRAEGWSDGELHRTLTGQVRRLAKRLPAQPVDAAGTAGTLADLAYADPTAEIHEDWTVLRVGGLAQVTFHGQPRAVAGPSAALLTRLLHLPAAATTVTLTADLPESGSDEPPLISVAVRLAAAEPATLNAAAGALRQLAAGEHVRLRRRDGEHGPGLAATLPLGVTNHSPHGELGGEPEPRRQRQPRAGKPRQPGQVPDRERTGPDAGFGRLVLPTAWAGLTVGRNRYGHPVLIRLFRPEHTRALMIGGMRCAQLVVFRAMAVGARVLVRTDRPHAWEPFVRGTATPGSTIGIVPPDRPADLPPSSPVRPLLVVLDVPLRPATCDGATPPSNAAHPRAGAHPAPGVTSINAATINASDIAAGWPTQPDSGGFPHPAAADAWAEATAEARTGARAGAWTGATAEARAEATADARTQATAGAWTGATADARTEPPTNAWTEATADAGPWTATLTVREAFGAADVGAAIGADLLLLQALRSAEAALIGTALALGDTAQLLTRMRPGMVGVINRQAVRWAMLSPTPVEKVLVGDPDRSTDEP</sequence>
<evidence type="ECO:0000256" key="2">
    <source>
        <dbReference type="SAM" id="Phobius"/>
    </source>
</evidence>
<organism evidence="3 4">
    <name type="scientific">Actinoplanes teichomyceticus</name>
    <dbReference type="NCBI Taxonomy" id="1867"/>
    <lineage>
        <taxon>Bacteria</taxon>
        <taxon>Bacillati</taxon>
        <taxon>Actinomycetota</taxon>
        <taxon>Actinomycetes</taxon>
        <taxon>Micromonosporales</taxon>
        <taxon>Micromonosporaceae</taxon>
        <taxon>Actinoplanes</taxon>
    </lineage>
</organism>
<evidence type="ECO:0000313" key="4">
    <source>
        <dbReference type="Proteomes" id="UP000320239"/>
    </source>
</evidence>
<protein>
    <submittedName>
        <fullName evidence="3">Type VII secretion protein EccE</fullName>
    </submittedName>
</protein>
<keyword evidence="4" id="KW-1185">Reference proteome</keyword>
<accession>A0A561WS71</accession>
<proteinExistence type="predicted"/>
<keyword evidence="2" id="KW-1133">Transmembrane helix</keyword>
<keyword evidence="2" id="KW-0472">Membrane</keyword>
<evidence type="ECO:0000256" key="1">
    <source>
        <dbReference type="SAM" id="MobiDB-lite"/>
    </source>
</evidence>
<comment type="caution">
    <text evidence="3">The sequence shown here is derived from an EMBL/GenBank/DDBJ whole genome shotgun (WGS) entry which is preliminary data.</text>
</comment>
<name>A0A561WS71_ACTTI</name>
<dbReference type="AlphaFoldDB" id="A0A561WS71"/>
<evidence type="ECO:0000313" key="3">
    <source>
        <dbReference type="EMBL" id="TWG26694.1"/>
    </source>
</evidence>
<feature type="region of interest" description="Disordered" evidence="1">
    <location>
        <begin position="347"/>
        <end position="405"/>
    </location>
</feature>
<reference evidence="3 4" key="1">
    <citation type="submission" date="2019-06" db="EMBL/GenBank/DDBJ databases">
        <title>Sequencing the genomes of 1000 actinobacteria strains.</title>
        <authorList>
            <person name="Klenk H.-P."/>
        </authorList>
    </citation>
    <scope>NUCLEOTIDE SEQUENCE [LARGE SCALE GENOMIC DNA]</scope>
    <source>
        <strain evidence="3 4">DSM 43866</strain>
    </source>
</reference>
<dbReference type="Proteomes" id="UP000320239">
    <property type="component" value="Unassembled WGS sequence"/>
</dbReference>
<gene>
    <name evidence="3" type="ORF">FHX34_1011690</name>
</gene>
<feature type="transmembrane region" description="Helical" evidence="2">
    <location>
        <begin position="28"/>
        <end position="55"/>
    </location>
</feature>
<keyword evidence="2" id="KW-0812">Transmembrane</keyword>
<dbReference type="EMBL" id="VIWY01000001">
    <property type="protein sequence ID" value="TWG26694.1"/>
    <property type="molecule type" value="Genomic_DNA"/>
</dbReference>